<dbReference type="KEGG" id="aell:AELL_0280"/>
<feature type="transmembrane region" description="Helical" evidence="1">
    <location>
        <begin position="17"/>
        <end position="38"/>
    </location>
</feature>
<dbReference type="Proteomes" id="UP000290588">
    <property type="component" value="Unassembled WGS sequence"/>
</dbReference>
<dbReference type="EMBL" id="NXIG01000022">
    <property type="protein sequence ID" value="RXI28344.1"/>
    <property type="molecule type" value="Genomic_DNA"/>
</dbReference>
<keyword evidence="1" id="KW-0472">Membrane</keyword>
<accession>A0A347U547</accession>
<organism evidence="3 5">
    <name type="scientific">Arcobacter ellisii</name>
    <dbReference type="NCBI Taxonomy" id="913109"/>
    <lineage>
        <taxon>Bacteria</taxon>
        <taxon>Pseudomonadati</taxon>
        <taxon>Campylobacterota</taxon>
        <taxon>Epsilonproteobacteria</taxon>
        <taxon>Campylobacterales</taxon>
        <taxon>Arcobacteraceae</taxon>
        <taxon>Arcobacter</taxon>
    </lineage>
</organism>
<protein>
    <submittedName>
        <fullName evidence="3">Uncharacterized protein</fullName>
    </submittedName>
</protein>
<keyword evidence="1" id="KW-1133">Transmembrane helix</keyword>
<evidence type="ECO:0000313" key="3">
    <source>
        <dbReference type="EMBL" id="RXI28344.1"/>
    </source>
</evidence>
<name>A0A347U547_9BACT</name>
<keyword evidence="4" id="KW-1185">Reference proteome</keyword>
<dbReference type="EMBL" id="CP032097">
    <property type="protein sequence ID" value="AXX93975.1"/>
    <property type="molecule type" value="Genomic_DNA"/>
</dbReference>
<reference evidence="2 4" key="2">
    <citation type="submission" date="2018-08" db="EMBL/GenBank/DDBJ databases">
        <title>Complete genome of the Arcobacter ellisii type strain LMG 26155.</title>
        <authorList>
            <person name="Miller W.G."/>
            <person name="Yee E."/>
            <person name="Bono J.L."/>
        </authorList>
    </citation>
    <scope>NUCLEOTIDE SEQUENCE [LARGE SCALE GENOMIC DNA]</scope>
    <source>
        <strain evidence="2 4">LMG 26155</strain>
    </source>
</reference>
<sequence length="97" mass="11308">MENVNSLSDECKKQKDAFFFILRRIILASCVLLLFFILNKYEQNSKNEVINAFKNGNEVICNSSIVSIKNGYEFEKNREFFVTNGVNIFNLKRCVLK</sequence>
<evidence type="ECO:0000313" key="4">
    <source>
        <dbReference type="Proteomes" id="UP000262582"/>
    </source>
</evidence>
<keyword evidence="1" id="KW-0812">Transmembrane</keyword>
<dbReference type="OrthoDB" id="5344780at2"/>
<evidence type="ECO:0000313" key="2">
    <source>
        <dbReference type="EMBL" id="AXX93975.1"/>
    </source>
</evidence>
<evidence type="ECO:0000256" key="1">
    <source>
        <dbReference type="SAM" id="Phobius"/>
    </source>
</evidence>
<dbReference type="Proteomes" id="UP000262582">
    <property type="component" value="Chromosome"/>
</dbReference>
<reference evidence="3 5" key="1">
    <citation type="submission" date="2017-09" db="EMBL/GenBank/DDBJ databases">
        <title>Genomics of the genus Arcobacter.</title>
        <authorList>
            <person name="Perez-Cataluna A."/>
            <person name="Figueras M.J."/>
            <person name="Salas-Masso N."/>
        </authorList>
    </citation>
    <scope>NUCLEOTIDE SEQUENCE [LARGE SCALE GENOMIC DNA]</scope>
    <source>
        <strain evidence="3 5">CECT 7837</strain>
    </source>
</reference>
<dbReference type="RefSeq" id="WP_118916223.1">
    <property type="nucleotide sequence ID" value="NZ_CP032097.1"/>
</dbReference>
<evidence type="ECO:0000313" key="5">
    <source>
        <dbReference type="Proteomes" id="UP000290588"/>
    </source>
</evidence>
<gene>
    <name evidence="2" type="ORF">AELL_0280</name>
    <name evidence="3" type="ORF">CP962_13930</name>
</gene>
<proteinExistence type="predicted"/>
<dbReference type="AlphaFoldDB" id="A0A347U547"/>